<dbReference type="Proteomes" id="UP000178849">
    <property type="component" value="Unassembled WGS sequence"/>
</dbReference>
<comment type="caution">
    <text evidence="2">The sequence shown here is derived from an EMBL/GenBank/DDBJ whole genome shotgun (WGS) entry which is preliminary data.</text>
</comment>
<feature type="transmembrane region" description="Helical" evidence="1">
    <location>
        <begin position="22"/>
        <end position="44"/>
    </location>
</feature>
<dbReference type="EMBL" id="MHKL01000003">
    <property type="protein sequence ID" value="OGY90008.1"/>
    <property type="molecule type" value="Genomic_DNA"/>
</dbReference>
<name>A0A1G2BL98_9BACT</name>
<gene>
    <name evidence="2" type="ORF">A2927_01460</name>
</gene>
<organism evidence="2 3">
    <name type="scientific">Candidatus Komeilibacteria bacterium RIFCSPLOWO2_01_FULL_45_10</name>
    <dbReference type="NCBI Taxonomy" id="1798550"/>
    <lineage>
        <taxon>Bacteria</taxon>
        <taxon>Candidatus Komeiliibacteriota</taxon>
    </lineage>
</organism>
<dbReference type="STRING" id="1798550.A2927_01460"/>
<keyword evidence="1" id="KW-0812">Transmembrane</keyword>
<evidence type="ECO:0000313" key="3">
    <source>
        <dbReference type="Proteomes" id="UP000178849"/>
    </source>
</evidence>
<reference evidence="2 3" key="1">
    <citation type="journal article" date="2016" name="Nat. Commun.">
        <title>Thousands of microbial genomes shed light on interconnected biogeochemical processes in an aquifer system.</title>
        <authorList>
            <person name="Anantharaman K."/>
            <person name="Brown C.T."/>
            <person name="Hug L.A."/>
            <person name="Sharon I."/>
            <person name="Castelle C.J."/>
            <person name="Probst A.J."/>
            <person name="Thomas B.C."/>
            <person name="Singh A."/>
            <person name="Wilkins M.J."/>
            <person name="Karaoz U."/>
            <person name="Brodie E.L."/>
            <person name="Williams K.H."/>
            <person name="Hubbard S.S."/>
            <person name="Banfield J.F."/>
        </authorList>
    </citation>
    <scope>NUCLEOTIDE SEQUENCE [LARGE SCALE GENOMIC DNA]</scope>
</reference>
<evidence type="ECO:0008006" key="4">
    <source>
        <dbReference type="Google" id="ProtNLM"/>
    </source>
</evidence>
<keyword evidence="1" id="KW-1133">Transmembrane helix</keyword>
<accession>A0A1G2BL98</accession>
<evidence type="ECO:0000256" key="1">
    <source>
        <dbReference type="SAM" id="Phobius"/>
    </source>
</evidence>
<evidence type="ECO:0000313" key="2">
    <source>
        <dbReference type="EMBL" id="OGY90008.1"/>
    </source>
</evidence>
<proteinExistence type="predicted"/>
<feature type="transmembrane region" description="Helical" evidence="1">
    <location>
        <begin position="56"/>
        <end position="77"/>
    </location>
</feature>
<keyword evidence="1" id="KW-0472">Membrane</keyword>
<protein>
    <recommendedName>
        <fullName evidence="4">DUF5671 domain-containing protein</fullName>
    </recommendedName>
</protein>
<feature type="transmembrane region" description="Helical" evidence="1">
    <location>
        <begin position="89"/>
        <end position="111"/>
    </location>
</feature>
<sequence length="131" mass="15677">MGNFLELSFWLDVYSLPLEGRFFWLTITVAFLAVLFGLAGVFLRKRLAADRIKREIWLRFSRIGLTFGLISLVWIFFRQERAPYLGMRLWPGLLILTCLVWIFFILKFVFIKAPKAREEKKRLEELRKYLP</sequence>
<dbReference type="AlphaFoldDB" id="A0A1G2BL98"/>